<gene>
    <name evidence="9" type="ORF">DFO65_103189</name>
</gene>
<dbReference type="PROSITE" id="PS00134">
    <property type="entry name" value="TRYPSIN_HIS"/>
    <property type="match status" value="1"/>
</dbReference>
<feature type="transmembrane region" description="Helical" evidence="6">
    <location>
        <begin position="602"/>
        <end position="623"/>
    </location>
</feature>
<dbReference type="SUPFAM" id="SSF50494">
    <property type="entry name" value="Trypsin-like serine proteases"/>
    <property type="match status" value="1"/>
</dbReference>
<dbReference type="NCBIfam" id="TIGR01167">
    <property type="entry name" value="LPXTG_anchor"/>
    <property type="match status" value="1"/>
</dbReference>
<feature type="compositionally biased region" description="Low complexity" evidence="5">
    <location>
        <begin position="242"/>
        <end position="262"/>
    </location>
</feature>
<organism evidence="9 10">
    <name type="scientific">Brevibacterium celere</name>
    <dbReference type="NCBI Taxonomy" id="225845"/>
    <lineage>
        <taxon>Bacteria</taxon>
        <taxon>Bacillati</taxon>
        <taxon>Actinomycetota</taxon>
        <taxon>Actinomycetes</taxon>
        <taxon>Micrococcales</taxon>
        <taxon>Brevibacteriaceae</taxon>
        <taxon>Brevibacterium</taxon>
    </lineage>
</organism>
<dbReference type="InterPro" id="IPR009003">
    <property type="entry name" value="Peptidase_S1_PA"/>
</dbReference>
<dbReference type="InterPro" id="IPR043504">
    <property type="entry name" value="Peptidase_S1_PA_chymotrypsin"/>
</dbReference>
<dbReference type="PROSITE" id="PS50847">
    <property type="entry name" value="GRAM_POS_ANCHORING"/>
    <property type="match status" value="1"/>
</dbReference>
<sequence length="629" mass="64674">MQKNHAPRSLALTAAAALGLGSALFAAPAVAGPESAAAEPALEAPKLTEQTAELAAKQVDEVNAFGFKDGTLHLGVEKDKDLKSDEIQKLQKKYGAKKVVVTSGVPELDAHAKNDVVGGAGYLMDTPSAGEASACSTGFSGWDGEGKPIVLTAGHCAEEIDPETGEFAGKTKHVDTERPSTSSANGGEGFDPNGIGALGSWGYTKFGSPVEEGETTGNEGDIDFGVIELDEDKYNAKNGVTDWSSADSDDLSTSTTGITSVGSHEEGEVSKSGRTTGLTEGKVIPAEQAPFEFMNVSGRWVHGFAVESSLDDPFSQPGDSGGAVFQGDKAVGVISGGGEAEWEDGTKFQLGWVADLDYSLEESGIDFSLEKDAPQAPAAPVAEDQTIEPKGEVTGEADPGAEVKVEWKPADGSQGSADSETVKADDKGAFALVGPAEAGDWVYTATAVVDGKESKATEFDVTVEAPEESPEAPAERGMTVDPEEIAASDFVKKDKSVTIATEGFDEGEEVTLEVVGGPKNVEGIELKEKANENGVASFAIYGTSESDPEAYVGKYDLEATGANDTAEEKVLTGSFEVVADEDGQGGGEAGGGSDLPRTGAEMTGLAAGAGLLVVGGAAVLLTIRRVKKD</sequence>
<evidence type="ECO:0000256" key="1">
    <source>
        <dbReference type="ARBA" id="ARBA00022512"/>
    </source>
</evidence>
<dbReference type="Proteomes" id="UP000253509">
    <property type="component" value="Unassembled WGS sequence"/>
</dbReference>
<keyword evidence="10" id="KW-1185">Reference proteome</keyword>
<evidence type="ECO:0000256" key="5">
    <source>
        <dbReference type="SAM" id="MobiDB-lite"/>
    </source>
</evidence>
<feature type="region of interest" description="Disordered" evidence="5">
    <location>
        <begin position="372"/>
        <end position="422"/>
    </location>
</feature>
<feature type="region of interest" description="Disordered" evidence="5">
    <location>
        <begin position="242"/>
        <end position="276"/>
    </location>
</feature>
<keyword evidence="1" id="KW-0134">Cell wall</keyword>
<evidence type="ECO:0000256" key="6">
    <source>
        <dbReference type="SAM" id="Phobius"/>
    </source>
</evidence>
<name>A0A366IKD8_9MICO</name>
<feature type="chain" id="PRO_5038405000" evidence="7">
    <location>
        <begin position="32"/>
        <end position="629"/>
    </location>
</feature>
<dbReference type="InterPro" id="IPR019931">
    <property type="entry name" value="LPXTG_anchor"/>
</dbReference>
<evidence type="ECO:0000313" key="10">
    <source>
        <dbReference type="Proteomes" id="UP000253509"/>
    </source>
</evidence>
<keyword evidence="6" id="KW-1133">Transmembrane helix</keyword>
<dbReference type="InterPro" id="IPR001254">
    <property type="entry name" value="Trypsin_dom"/>
</dbReference>
<dbReference type="Gene3D" id="2.40.10.10">
    <property type="entry name" value="Trypsin-like serine proteases"/>
    <property type="match status" value="2"/>
</dbReference>
<dbReference type="InterPro" id="IPR018114">
    <property type="entry name" value="TRYPSIN_HIS"/>
</dbReference>
<reference evidence="9 10" key="1">
    <citation type="submission" date="2018-06" db="EMBL/GenBank/DDBJ databases">
        <title>Freshwater and sediment microbial communities from various areas in North America, analyzing microbe dynamics in response to fracking.</title>
        <authorList>
            <person name="Lamendella R."/>
        </authorList>
    </citation>
    <scope>NUCLEOTIDE SEQUENCE [LARGE SCALE GENOMIC DNA]</scope>
    <source>
        <strain evidence="9 10">3b_TX</strain>
    </source>
</reference>
<evidence type="ECO:0000256" key="3">
    <source>
        <dbReference type="ARBA" id="ARBA00022729"/>
    </source>
</evidence>
<feature type="region of interest" description="Disordered" evidence="5">
    <location>
        <begin position="171"/>
        <end position="192"/>
    </location>
</feature>
<dbReference type="AlphaFoldDB" id="A0A366IKD8"/>
<evidence type="ECO:0000256" key="2">
    <source>
        <dbReference type="ARBA" id="ARBA00022525"/>
    </source>
</evidence>
<keyword evidence="6" id="KW-0812">Transmembrane</keyword>
<dbReference type="RefSeq" id="WP_113903380.1">
    <property type="nucleotide sequence ID" value="NZ_QNSB01000003.1"/>
</dbReference>
<accession>A0A366IKD8</accession>
<keyword evidence="4" id="KW-0572">Peptidoglycan-anchor</keyword>
<dbReference type="EMBL" id="QNSB01000003">
    <property type="protein sequence ID" value="RBP72897.1"/>
    <property type="molecule type" value="Genomic_DNA"/>
</dbReference>
<feature type="signal peptide" evidence="7">
    <location>
        <begin position="1"/>
        <end position="31"/>
    </location>
</feature>
<evidence type="ECO:0000313" key="9">
    <source>
        <dbReference type="EMBL" id="RBP72897.1"/>
    </source>
</evidence>
<evidence type="ECO:0000259" key="8">
    <source>
        <dbReference type="PROSITE" id="PS50847"/>
    </source>
</evidence>
<dbReference type="GO" id="GO:0006508">
    <property type="term" value="P:proteolysis"/>
    <property type="evidence" value="ECO:0007669"/>
    <property type="project" value="InterPro"/>
</dbReference>
<comment type="caution">
    <text evidence="9">The sequence shown here is derived from an EMBL/GenBank/DDBJ whole genome shotgun (WGS) entry which is preliminary data.</text>
</comment>
<dbReference type="Pfam" id="PF00089">
    <property type="entry name" value="Trypsin"/>
    <property type="match status" value="1"/>
</dbReference>
<protein>
    <submittedName>
        <fullName evidence="9">LPXTG-motif cell wall-anchored protein</fullName>
    </submittedName>
</protein>
<dbReference type="GO" id="GO:0004252">
    <property type="term" value="F:serine-type endopeptidase activity"/>
    <property type="evidence" value="ECO:0007669"/>
    <property type="project" value="InterPro"/>
</dbReference>
<dbReference type="CDD" id="cd21112">
    <property type="entry name" value="alphaLP-like"/>
    <property type="match status" value="1"/>
</dbReference>
<evidence type="ECO:0000256" key="7">
    <source>
        <dbReference type="SAM" id="SignalP"/>
    </source>
</evidence>
<proteinExistence type="predicted"/>
<keyword evidence="6" id="KW-0472">Membrane</keyword>
<evidence type="ECO:0000256" key="4">
    <source>
        <dbReference type="ARBA" id="ARBA00023088"/>
    </source>
</evidence>
<feature type="domain" description="Gram-positive cocci surface proteins LPxTG" evidence="8">
    <location>
        <begin position="595"/>
        <end position="629"/>
    </location>
</feature>
<keyword evidence="3 7" id="KW-0732">Signal</keyword>
<keyword evidence="2" id="KW-0964">Secreted</keyword>